<dbReference type="SUPFAM" id="SSF50182">
    <property type="entry name" value="Sm-like ribonucleoproteins"/>
    <property type="match status" value="1"/>
</dbReference>
<comment type="function">
    <text evidence="7">Plays role in pre-mRNA splicing as component of the U4/U6-U5 tri-snRNP complex that is involved in spliceosome assembly, and as component of the precatalytic spliceosome (spliceosome B complex). The heptameric LSM2-8 complex binds specifically to the 3'-terminal U-tract of U6 snRNA.</text>
</comment>
<keyword evidence="4 7" id="KW-0508">mRNA splicing</keyword>
<evidence type="ECO:0000313" key="10">
    <source>
        <dbReference type="Proteomes" id="UP000005666"/>
    </source>
</evidence>
<dbReference type="InterPro" id="IPR001163">
    <property type="entry name" value="Sm_dom_euk/arc"/>
</dbReference>
<evidence type="ECO:0000256" key="5">
    <source>
        <dbReference type="ARBA" id="ARBA00023242"/>
    </source>
</evidence>
<dbReference type="GO" id="GO:0071011">
    <property type="term" value="C:precatalytic spliceosome"/>
    <property type="evidence" value="ECO:0007669"/>
    <property type="project" value="TreeGrafter"/>
</dbReference>
<dbReference type="GO" id="GO:0005688">
    <property type="term" value="C:U6 snRNP"/>
    <property type="evidence" value="ECO:0007669"/>
    <property type="project" value="UniProtKB-UniRule"/>
</dbReference>
<dbReference type="Proteomes" id="UP000005666">
    <property type="component" value="Chromosome 1"/>
</dbReference>
<dbReference type="GO" id="GO:0006364">
    <property type="term" value="P:rRNA processing"/>
    <property type="evidence" value="ECO:0007669"/>
    <property type="project" value="EnsemblFungi"/>
</dbReference>
<dbReference type="RefSeq" id="XP_003683535.1">
    <property type="nucleotide sequence ID" value="XM_003683487.1"/>
</dbReference>
<gene>
    <name evidence="9" type="primary">TPHA0A00160</name>
    <name evidence="7" type="synonym">LSM8</name>
    <name evidence="9" type="ordered locus">TPHA_0A00160</name>
</gene>
<evidence type="ECO:0000256" key="3">
    <source>
        <dbReference type="ARBA" id="ARBA00022884"/>
    </source>
</evidence>
<keyword evidence="7" id="KW-0507">mRNA processing</keyword>
<dbReference type="GO" id="GO:0008033">
    <property type="term" value="P:tRNA processing"/>
    <property type="evidence" value="ECO:0007669"/>
    <property type="project" value="EnsemblFungi"/>
</dbReference>
<sequence>MSPLLKDYLNRRITIVTTEGRCIIAKLEGYDKNTNLVLSSVVDYFASAADDKGISIQMLRGSEVVICGLLEDDLENNDNEEEAVHENKKRKIEEVEAVPIKDTKNIIKDEHLIWEKVWEEKESHVEI</sequence>
<dbReference type="OrthoDB" id="422364at2759"/>
<dbReference type="PANTHER" id="PTHR15588:SF9">
    <property type="entry name" value="U6 SNRNA-ASSOCIATED SM-LIKE PROTEIN LSM8"/>
    <property type="match status" value="1"/>
</dbReference>
<dbReference type="InterPro" id="IPR034103">
    <property type="entry name" value="Lsm8"/>
</dbReference>
<comment type="subunit">
    <text evidence="7">LSm subunits form a heteromer with a doughnut shape.</text>
</comment>
<dbReference type="EMBL" id="HE612856">
    <property type="protein sequence ID" value="CCE61101.1"/>
    <property type="molecule type" value="Genomic_DNA"/>
</dbReference>
<dbReference type="OMA" id="NTLSCTM"/>
<accession>G8BMH3</accession>
<dbReference type="GO" id="GO:0005730">
    <property type="term" value="C:nucleolus"/>
    <property type="evidence" value="ECO:0007669"/>
    <property type="project" value="EnsemblFungi"/>
</dbReference>
<comment type="similarity">
    <text evidence="7">Belongs to the snRNP Sm proteins family.</text>
</comment>
<name>G8BMH3_TETPH</name>
<dbReference type="InterPro" id="IPR044642">
    <property type="entry name" value="PTHR15588"/>
</dbReference>
<evidence type="ECO:0000256" key="2">
    <source>
        <dbReference type="ARBA" id="ARBA00022728"/>
    </source>
</evidence>
<evidence type="ECO:0000256" key="1">
    <source>
        <dbReference type="ARBA" id="ARBA00004123"/>
    </source>
</evidence>
<dbReference type="Pfam" id="PF01423">
    <property type="entry name" value="LSM"/>
    <property type="match status" value="1"/>
</dbReference>
<keyword evidence="6 7" id="KW-0687">Ribonucleoprotein</keyword>
<dbReference type="eggNOG" id="KOG1784">
    <property type="taxonomic scope" value="Eukaryota"/>
</dbReference>
<evidence type="ECO:0000259" key="8">
    <source>
        <dbReference type="SMART" id="SM00651"/>
    </source>
</evidence>
<dbReference type="GO" id="GO:0000398">
    <property type="term" value="P:mRNA splicing, via spliceosome"/>
    <property type="evidence" value="ECO:0007669"/>
    <property type="project" value="UniProtKB-UniRule"/>
</dbReference>
<dbReference type="Gene3D" id="2.30.30.100">
    <property type="match status" value="1"/>
</dbReference>
<dbReference type="PANTHER" id="PTHR15588">
    <property type="entry name" value="LSM1"/>
    <property type="match status" value="1"/>
</dbReference>
<dbReference type="GeneID" id="11532725"/>
<dbReference type="SMART" id="SM00651">
    <property type="entry name" value="Sm"/>
    <property type="match status" value="1"/>
</dbReference>
<dbReference type="AlphaFoldDB" id="G8BMH3"/>
<comment type="subcellular location">
    <subcellularLocation>
        <location evidence="1 7">Nucleus</location>
    </subcellularLocation>
</comment>
<keyword evidence="3 7" id="KW-0694">RNA-binding</keyword>
<protein>
    <recommendedName>
        <fullName evidence="7">LSM2-LSM8 complex subunit LSM8</fullName>
    </recommendedName>
</protein>
<reference evidence="9 10" key="1">
    <citation type="journal article" date="2011" name="Proc. Natl. Acad. Sci. U.S.A.">
        <title>Evolutionary erosion of yeast sex chromosomes by mating-type switching accidents.</title>
        <authorList>
            <person name="Gordon J.L."/>
            <person name="Armisen D."/>
            <person name="Proux-Wera E."/>
            <person name="Oheigeartaigh S.S."/>
            <person name="Byrne K.P."/>
            <person name="Wolfe K.H."/>
        </authorList>
    </citation>
    <scope>NUCLEOTIDE SEQUENCE [LARGE SCALE GENOMIC DNA]</scope>
    <source>
        <strain evidence="10">ATCC 24235 / CBS 4417 / NBRC 1672 / NRRL Y-8282 / UCD 70-5</strain>
    </source>
</reference>
<evidence type="ECO:0000256" key="6">
    <source>
        <dbReference type="ARBA" id="ARBA00023274"/>
    </source>
</evidence>
<organism evidence="9 10">
    <name type="scientific">Tetrapisispora phaffii (strain ATCC 24235 / CBS 4417 / NBRC 1672 / NRRL Y-8282 / UCD 70-5)</name>
    <name type="common">Yeast</name>
    <name type="synonym">Fabospora phaffii</name>
    <dbReference type="NCBI Taxonomy" id="1071381"/>
    <lineage>
        <taxon>Eukaryota</taxon>
        <taxon>Fungi</taxon>
        <taxon>Dikarya</taxon>
        <taxon>Ascomycota</taxon>
        <taxon>Saccharomycotina</taxon>
        <taxon>Saccharomycetes</taxon>
        <taxon>Saccharomycetales</taxon>
        <taxon>Saccharomycetaceae</taxon>
        <taxon>Tetrapisispora</taxon>
    </lineage>
</organism>
<proteinExistence type="inferred from homology"/>
<evidence type="ECO:0000313" key="9">
    <source>
        <dbReference type="EMBL" id="CCE61101.1"/>
    </source>
</evidence>
<keyword evidence="5 7" id="KW-0539">Nucleus</keyword>
<dbReference type="STRING" id="1071381.G8BMH3"/>
<dbReference type="HOGENOM" id="CLU_076902_8_1_1"/>
<evidence type="ECO:0000256" key="7">
    <source>
        <dbReference type="RuleBase" id="RU365048"/>
    </source>
</evidence>
<keyword evidence="2 7" id="KW-0747">Spliceosome</keyword>
<evidence type="ECO:0000256" key="4">
    <source>
        <dbReference type="ARBA" id="ARBA00023187"/>
    </source>
</evidence>
<dbReference type="InterPro" id="IPR010920">
    <property type="entry name" value="LSM_dom_sf"/>
</dbReference>
<feature type="domain" description="Sm" evidence="8">
    <location>
        <begin position="3"/>
        <end position="69"/>
    </location>
</feature>
<dbReference type="CDD" id="cd01727">
    <property type="entry name" value="LSm8"/>
    <property type="match status" value="1"/>
</dbReference>
<dbReference type="GO" id="GO:0003729">
    <property type="term" value="F:mRNA binding"/>
    <property type="evidence" value="ECO:0007669"/>
    <property type="project" value="TreeGrafter"/>
</dbReference>
<dbReference type="GO" id="GO:0046540">
    <property type="term" value="C:U4/U6 x U5 tri-snRNP complex"/>
    <property type="evidence" value="ECO:0007669"/>
    <property type="project" value="UniProtKB-UniRule"/>
</dbReference>
<dbReference type="KEGG" id="tpf:TPHA_0A00160"/>
<keyword evidence="10" id="KW-1185">Reference proteome</keyword>